<sequence length="67" mass="7445">MTEKSPEFVLFSDQLLVIAEPQSHSSKLVIQLKCERDSRTTSCMKGSGSSIEKRQNSNTLHITMSSS</sequence>
<keyword evidence="2" id="KW-1185">Reference proteome</keyword>
<reference evidence="3" key="1">
    <citation type="submission" date="2016-11" db="UniProtKB">
        <authorList>
            <consortium name="WormBaseParasite"/>
        </authorList>
    </citation>
    <scope>IDENTIFICATION</scope>
</reference>
<proteinExistence type="predicted"/>
<evidence type="ECO:0000313" key="2">
    <source>
        <dbReference type="Proteomes" id="UP000095282"/>
    </source>
</evidence>
<evidence type="ECO:0000256" key="1">
    <source>
        <dbReference type="SAM" id="MobiDB-lite"/>
    </source>
</evidence>
<organism evidence="2 3">
    <name type="scientific">Caenorhabditis tropicalis</name>
    <dbReference type="NCBI Taxonomy" id="1561998"/>
    <lineage>
        <taxon>Eukaryota</taxon>
        <taxon>Metazoa</taxon>
        <taxon>Ecdysozoa</taxon>
        <taxon>Nematoda</taxon>
        <taxon>Chromadorea</taxon>
        <taxon>Rhabditida</taxon>
        <taxon>Rhabditina</taxon>
        <taxon>Rhabditomorpha</taxon>
        <taxon>Rhabditoidea</taxon>
        <taxon>Rhabditidae</taxon>
        <taxon>Peloderinae</taxon>
        <taxon>Caenorhabditis</taxon>
    </lineage>
</organism>
<name>A0A1I7UR55_9PELO</name>
<evidence type="ECO:0000313" key="3">
    <source>
        <dbReference type="WBParaSite" id="Csp11.Scaffold630.g18516.t1"/>
    </source>
</evidence>
<dbReference type="AlphaFoldDB" id="A0A1I7UR55"/>
<dbReference type="Proteomes" id="UP000095282">
    <property type="component" value="Unplaced"/>
</dbReference>
<dbReference type="WBParaSite" id="Csp11.Scaffold630.g18516.t1">
    <property type="protein sequence ID" value="Csp11.Scaffold630.g18516.t1"/>
    <property type="gene ID" value="Csp11.Scaffold630.g18516"/>
</dbReference>
<accession>A0A1I7UR55</accession>
<feature type="region of interest" description="Disordered" evidence="1">
    <location>
        <begin position="41"/>
        <end position="67"/>
    </location>
</feature>
<protein>
    <submittedName>
        <fullName evidence="3">Uncharacterized protein</fullName>
    </submittedName>
</protein>